<dbReference type="OrthoDB" id="7061936at2"/>
<sequence>MNQKLEFFTNELIKIGEAALKWEVPIEQNISIMPSGHNGPYFDIEGPLRNTAHWLVVYSILYKIYPSDKYRQIALKLSNFLKNPGIYKTNLGYVHRQKSKKDGCNGVIGHAWIAESLYRAGKYLDDEISLNLAKEIVSQLTYKPKIGLWSRLDPIKGELSIDYTYNHQAWFAAIKAEVLANEHNLDVVNFLEMSLRGGFRTRSNGLISHLYYSNSPKGKLIQLKYKLSEWKVPQTIQEKEEGYHLYVLYALARLHSIYPNHSFFDSPAFASSLKLLSERNFYNKLENNRYAFSYNAPGFEMLRIFIEFHEKFTNDYDWNWVIALYHKQTEKTYSEHLDLHTRGEDSFTLAARVYELAIGIEAAIEKC</sequence>
<dbReference type="GO" id="GO:0005975">
    <property type="term" value="P:carbohydrate metabolic process"/>
    <property type="evidence" value="ECO:0007669"/>
    <property type="project" value="InterPro"/>
</dbReference>
<accession>K9TEW3</accession>
<reference evidence="1 2" key="1">
    <citation type="submission" date="2012-06" db="EMBL/GenBank/DDBJ databases">
        <title>Finished chromosome of genome of Oscillatoria acuminata PCC 6304.</title>
        <authorList>
            <consortium name="US DOE Joint Genome Institute"/>
            <person name="Gugger M."/>
            <person name="Coursin T."/>
            <person name="Rippka R."/>
            <person name="Tandeau De Marsac N."/>
            <person name="Huntemann M."/>
            <person name="Wei C.-L."/>
            <person name="Han J."/>
            <person name="Detter J.C."/>
            <person name="Han C."/>
            <person name="Tapia R."/>
            <person name="Davenport K."/>
            <person name="Daligault H."/>
            <person name="Erkkila T."/>
            <person name="Gu W."/>
            <person name="Munk A.C.C."/>
            <person name="Teshima H."/>
            <person name="Xu Y."/>
            <person name="Chain P."/>
            <person name="Chen A."/>
            <person name="Krypides N."/>
            <person name="Mavromatis K."/>
            <person name="Markowitz V."/>
            <person name="Szeto E."/>
            <person name="Ivanova N."/>
            <person name="Mikhailova N."/>
            <person name="Ovchinnikova G."/>
            <person name="Pagani I."/>
            <person name="Pati A."/>
            <person name="Goodwin L."/>
            <person name="Peters L."/>
            <person name="Pitluck S."/>
            <person name="Woyke T."/>
            <person name="Kerfeld C."/>
        </authorList>
    </citation>
    <scope>NUCLEOTIDE SEQUENCE [LARGE SCALE GENOMIC DNA]</scope>
    <source>
        <strain evidence="1 2">PCC 6304</strain>
    </source>
</reference>
<dbReference type="SUPFAM" id="SSF48208">
    <property type="entry name" value="Six-hairpin glycosidases"/>
    <property type="match status" value="1"/>
</dbReference>
<dbReference type="InterPro" id="IPR008928">
    <property type="entry name" value="6-hairpin_glycosidase_sf"/>
</dbReference>
<keyword evidence="2" id="KW-1185">Reference proteome</keyword>
<organism evidence="1 2">
    <name type="scientific">Oscillatoria acuminata PCC 6304</name>
    <dbReference type="NCBI Taxonomy" id="56110"/>
    <lineage>
        <taxon>Bacteria</taxon>
        <taxon>Bacillati</taxon>
        <taxon>Cyanobacteriota</taxon>
        <taxon>Cyanophyceae</taxon>
        <taxon>Oscillatoriophycideae</taxon>
        <taxon>Oscillatoriales</taxon>
        <taxon>Oscillatoriaceae</taxon>
        <taxon>Oscillatoria</taxon>
    </lineage>
</organism>
<dbReference type="HOGENOM" id="CLU_745158_0_0_3"/>
<dbReference type="EMBL" id="CP003607">
    <property type="protein sequence ID" value="AFY81397.1"/>
    <property type="molecule type" value="Genomic_DNA"/>
</dbReference>
<evidence type="ECO:0000313" key="2">
    <source>
        <dbReference type="Proteomes" id="UP000010367"/>
    </source>
</evidence>
<dbReference type="KEGG" id="oac:Oscil6304_1703"/>
<dbReference type="InParanoid" id="K9TEW3"/>
<dbReference type="RefSeq" id="WP_015148041.1">
    <property type="nucleotide sequence ID" value="NC_019693.1"/>
</dbReference>
<proteinExistence type="predicted"/>
<protein>
    <submittedName>
        <fullName evidence="1">Uncharacterized protein</fullName>
    </submittedName>
</protein>
<dbReference type="AlphaFoldDB" id="K9TEW3"/>
<gene>
    <name evidence="1" type="ORF">Oscil6304_1703</name>
</gene>
<evidence type="ECO:0000313" key="1">
    <source>
        <dbReference type="EMBL" id="AFY81397.1"/>
    </source>
</evidence>
<dbReference type="Proteomes" id="UP000010367">
    <property type="component" value="Chromosome"/>
</dbReference>
<name>K9TEW3_9CYAN</name>
<dbReference type="STRING" id="56110.Oscil6304_1703"/>